<dbReference type="InterPro" id="IPR029063">
    <property type="entry name" value="SAM-dependent_MTases_sf"/>
</dbReference>
<dbReference type="Proteomes" id="UP001213907">
    <property type="component" value="Chromosome"/>
</dbReference>
<keyword evidence="1" id="KW-0808">Transferase</keyword>
<dbReference type="GO" id="GO:0008168">
    <property type="term" value="F:methyltransferase activity"/>
    <property type="evidence" value="ECO:0007669"/>
    <property type="project" value="UniProtKB-KW"/>
</dbReference>
<accession>A0ABY8BSX9</accession>
<gene>
    <name evidence="1" type="ORF">AFIC_000253</name>
</gene>
<name>A0ABY8BSX9_AFICR</name>
<reference evidence="1 2" key="1">
    <citation type="submission" date="2022-11" db="EMBL/GenBank/DDBJ databases">
        <authorList>
            <person name="Siebert D."/>
            <person name="Busche T."/>
            <person name="Saydam E."/>
            <person name="Kalinowski J."/>
            <person name="Ruckert C."/>
            <person name="Blombach B."/>
        </authorList>
    </citation>
    <scope>NUCLEOTIDE SEQUENCE [LARGE SCALE GENOMIC DNA]</scope>
    <source>
        <strain evidence="1 2">DSM 1083</strain>
    </source>
</reference>
<evidence type="ECO:0000313" key="2">
    <source>
        <dbReference type="Proteomes" id="UP001213907"/>
    </source>
</evidence>
<evidence type="ECO:0000313" key="1">
    <source>
        <dbReference type="EMBL" id="WEF53088.1"/>
    </source>
</evidence>
<dbReference type="RefSeq" id="WP_275248603.1">
    <property type="nucleotide sequence ID" value="NZ_BAABDX010000001.1"/>
</dbReference>
<keyword evidence="2" id="KW-1185">Reference proteome</keyword>
<proteinExistence type="predicted"/>
<dbReference type="CDD" id="cd02440">
    <property type="entry name" value="AdoMet_MTases"/>
    <property type="match status" value="1"/>
</dbReference>
<organism evidence="1 2">
    <name type="scientific">Afipia carboxydohydrogena</name>
    <name type="common">Pseudomonas carboxydohydrogena</name>
    <dbReference type="NCBI Taxonomy" id="290"/>
    <lineage>
        <taxon>Bacteria</taxon>
        <taxon>Pseudomonadati</taxon>
        <taxon>Pseudomonadota</taxon>
        <taxon>Alphaproteobacteria</taxon>
        <taxon>Hyphomicrobiales</taxon>
        <taxon>Nitrobacteraceae</taxon>
        <taxon>Afipia</taxon>
    </lineage>
</organism>
<dbReference type="SUPFAM" id="SSF53335">
    <property type="entry name" value="S-adenosyl-L-methionine-dependent methyltransferases"/>
    <property type="match status" value="1"/>
</dbReference>
<protein>
    <submittedName>
        <fullName evidence="1">Methyltransferase domain-containing protein</fullName>
    </submittedName>
</protein>
<dbReference type="Gene3D" id="3.40.50.150">
    <property type="entry name" value="Vaccinia Virus protein VP39"/>
    <property type="match status" value="1"/>
</dbReference>
<dbReference type="EMBL" id="CP113162">
    <property type="protein sequence ID" value="WEF53088.1"/>
    <property type="molecule type" value="Genomic_DNA"/>
</dbReference>
<keyword evidence="1" id="KW-0489">Methyltransferase</keyword>
<dbReference type="GO" id="GO:0032259">
    <property type="term" value="P:methylation"/>
    <property type="evidence" value="ECO:0007669"/>
    <property type="project" value="UniProtKB-KW"/>
</dbReference>
<dbReference type="Pfam" id="PF13489">
    <property type="entry name" value="Methyltransf_23"/>
    <property type="match status" value="1"/>
</dbReference>
<sequence>MDERGQSQDALAQMKAAWWYYTVEMSAGDVIQGVYSDELPFPPRIVQRRVDFSGMDCLDIGSAEGLLPILCKKNGARKVVATDNLAYGFYEKLRFLQNLHGAEMEFQEIFRAEEVHLLAGKYPEGFDFINLSGVLYHVSSPLDAIASARALLKPNGIMEIATIAIFKPGCFMEFNDRGRLQPHYNVFWYVSVGFLEYAMRLCSLEPIDVEFIEPGEDRFNYVTVLARATDQPAAVGDDTYPKVVRDFSEEFRWLRNINLQRSEIRTRNLSQDLAMHPGTDQVDIWATVNSKPCLPRNTRHQDSRVFMLSDME</sequence>